<dbReference type="RefSeq" id="WP_067411361.1">
    <property type="nucleotide sequence ID" value="NZ_LNTY01000006.1"/>
</dbReference>
<evidence type="ECO:0000256" key="1">
    <source>
        <dbReference type="SAM" id="MobiDB-lite"/>
    </source>
</evidence>
<keyword evidence="4" id="KW-1185">Reference proteome</keyword>
<keyword evidence="2" id="KW-0472">Membrane</keyword>
<keyword evidence="2" id="KW-1133">Transmembrane helix</keyword>
<dbReference type="AlphaFoldDB" id="A0A135ICY8"/>
<accession>A0A135ICY8</accession>
<reference evidence="3 4" key="1">
    <citation type="submission" date="2015-11" db="EMBL/GenBank/DDBJ databases">
        <title>Genomic Taxonomy of the Vibrionaceae.</title>
        <authorList>
            <person name="Gomez-Gil B."/>
            <person name="Enciso-Ibarra J."/>
        </authorList>
    </citation>
    <scope>NUCLEOTIDE SEQUENCE [LARGE SCALE GENOMIC DNA]</scope>
    <source>
        <strain evidence="3 4">CAIM 912</strain>
    </source>
</reference>
<proteinExistence type="predicted"/>
<dbReference type="EMBL" id="LNTY01000006">
    <property type="protein sequence ID" value="KXF83275.1"/>
    <property type="molecule type" value="Genomic_DNA"/>
</dbReference>
<name>A0A135ICY8_9GAMM</name>
<gene>
    <name evidence="3" type="ORF">ATN88_06230</name>
</gene>
<feature type="compositionally biased region" description="Acidic residues" evidence="1">
    <location>
        <begin position="207"/>
        <end position="227"/>
    </location>
</feature>
<dbReference type="STRING" id="294935.ATN88_06230"/>
<dbReference type="Proteomes" id="UP000070529">
    <property type="component" value="Unassembled WGS sequence"/>
</dbReference>
<sequence>MGFLGFFIGGALGAIAGPVWMFTGGIIGGILFSTLSAGAKRETEDLVGDVQFSRSSERGCMRHHLRKRRKERRDSDLEDLDIGLIVGTTAGIATADTMLGETTSDTDKVLEPNLRFAFDDDDVFGDTLLSDDNDLLDELKDTDLDINPATGLPIVSGIGSVDVGGNPYGIDLSDNDIGSMTDDLEQQMSSLAEELQESGIEERFWSSDDDDISLTDDDFGSVDDDKW</sequence>
<feature type="region of interest" description="Disordered" evidence="1">
    <location>
        <begin position="203"/>
        <end position="227"/>
    </location>
</feature>
<feature type="transmembrane region" description="Helical" evidence="2">
    <location>
        <begin position="6"/>
        <end position="32"/>
    </location>
</feature>
<organism evidence="3 4">
    <name type="scientific">Enterovibrio coralii</name>
    <dbReference type="NCBI Taxonomy" id="294935"/>
    <lineage>
        <taxon>Bacteria</taxon>
        <taxon>Pseudomonadati</taxon>
        <taxon>Pseudomonadota</taxon>
        <taxon>Gammaproteobacteria</taxon>
        <taxon>Vibrionales</taxon>
        <taxon>Vibrionaceae</taxon>
        <taxon>Enterovibrio</taxon>
    </lineage>
</organism>
<protein>
    <submittedName>
        <fullName evidence="3">Uncharacterized protein</fullName>
    </submittedName>
</protein>
<comment type="caution">
    <text evidence="3">The sequence shown here is derived from an EMBL/GenBank/DDBJ whole genome shotgun (WGS) entry which is preliminary data.</text>
</comment>
<evidence type="ECO:0000256" key="2">
    <source>
        <dbReference type="SAM" id="Phobius"/>
    </source>
</evidence>
<evidence type="ECO:0000313" key="4">
    <source>
        <dbReference type="Proteomes" id="UP000070529"/>
    </source>
</evidence>
<keyword evidence="2" id="KW-0812">Transmembrane</keyword>
<evidence type="ECO:0000313" key="3">
    <source>
        <dbReference type="EMBL" id="KXF83275.1"/>
    </source>
</evidence>